<dbReference type="RefSeq" id="WP_380082131.1">
    <property type="nucleotide sequence ID" value="NZ_JBHSWD010000001.1"/>
</dbReference>
<evidence type="ECO:0000313" key="2">
    <source>
        <dbReference type="Proteomes" id="UP001596297"/>
    </source>
</evidence>
<gene>
    <name evidence="1" type="ORF">ACFP81_03140</name>
</gene>
<organism evidence="1 2">
    <name type="scientific">Deinococcus lacus</name>
    <dbReference type="NCBI Taxonomy" id="392561"/>
    <lineage>
        <taxon>Bacteria</taxon>
        <taxon>Thermotogati</taxon>
        <taxon>Deinococcota</taxon>
        <taxon>Deinococci</taxon>
        <taxon>Deinococcales</taxon>
        <taxon>Deinococcaceae</taxon>
        <taxon>Deinococcus</taxon>
    </lineage>
</organism>
<accession>A0ABW1YAX2</accession>
<protein>
    <submittedName>
        <fullName evidence="1">Segregation/condensation protein A</fullName>
    </submittedName>
</protein>
<sequence>MRSRRNTLPAEAAGFVARAGAFSGSLTDLAAALRAGTVQPGEVPLLQLTREVLRWTEAQRTGGEDWPAEVLPALAQVIALKARFLLPQPEADDPWDDPVEDVASSLEALAELDTLVRFLAQRRDERAQLIAARPLDLGLARKLRRKPASLGKLLQAAQRAVREVEVPLLARERLSLSDALGALRAFGKRLRHFSFWGVPAAGWGERTTYFAALLEGIKEGSLDAQQSAVYGDIEIRQKPASGAPAEG</sequence>
<name>A0ABW1YAX2_9DEIO</name>
<dbReference type="EMBL" id="JBHSWD010000001">
    <property type="protein sequence ID" value="MFC6591123.1"/>
    <property type="molecule type" value="Genomic_DNA"/>
</dbReference>
<dbReference type="Proteomes" id="UP001596297">
    <property type="component" value="Unassembled WGS sequence"/>
</dbReference>
<proteinExistence type="predicted"/>
<keyword evidence="2" id="KW-1185">Reference proteome</keyword>
<reference evidence="2" key="1">
    <citation type="journal article" date="2019" name="Int. J. Syst. Evol. Microbiol.">
        <title>The Global Catalogue of Microorganisms (GCM) 10K type strain sequencing project: providing services to taxonomists for standard genome sequencing and annotation.</title>
        <authorList>
            <consortium name="The Broad Institute Genomics Platform"/>
            <consortium name="The Broad Institute Genome Sequencing Center for Infectious Disease"/>
            <person name="Wu L."/>
            <person name="Ma J."/>
        </authorList>
    </citation>
    <scope>NUCLEOTIDE SEQUENCE [LARGE SCALE GENOMIC DNA]</scope>
    <source>
        <strain evidence="2">CGMCC 1.15772</strain>
    </source>
</reference>
<evidence type="ECO:0000313" key="1">
    <source>
        <dbReference type="EMBL" id="MFC6591123.1"/>
    </source>
</evidence>
<comment type="caution">
    <text evidence="1">The sequence shown here is derived from an EMBL/GenBank/DDBJ whole genome shotgun (WGS) entry which is preliminary data.</text>
</comment>